<dbReference type="AlphaFoldDB" id="A0A6J3M1W5"/>
<reference evidence="2" key="2">
    <citation type="submission" date="2020-04" db="EMBL/GenBank/DDBJ databases">
        <authorList>
            <consortium name="NCBI Genome Project"/>
        </authorList>
    </citation>
    <scope>NUCLEOTIDE SEQUENCE</scope>
    <source>
        <strain evidence="2">CBS 342.82</strain>
    </source>
</reference>
<sequence>MIERVAAMPIWKWKGLLRACSFHASSLSHVCVYLQCNQANGLKSRFFLCVDHDPDVRVIIHVDSKHWCRSRAFPVGYD</sequence>
<dbReference type="Proteomes" id="UP000504637">
    <property type="component" value="Unplaced"/>
</dbReference>
<keyword evidence="1" id="KW-1185">Reference proteome</keyword>
<reference evidence="2" key="1">
    <citation type="submission" date="2020-01" db="EMBL/GenBank/DDBJ databases">
        <authorList>
            <consortium name="DOE Joint Genome Institute"/>
            <person name="Haridas S."/>
            <person name="Albert R."/>
            <person name="Binder M."/>
            <person name="Bloem J."/>
            <person name="Labutti K."/>
            <person name="Salamov A."/>
            <person name="Andreopoulos B."/>
            <person name="Baker S.E."/>
            <person name="Barry K."/>
            <person name="Bills G."/>
            <person name="Bluhm B.H."/>
            <person name="Cannon C."/>
            <person name="Castanera R."/>
            <person name="Culley D.E."/>
            <person name="Daum C."/>
            <person name="Ezra D."/>
            <person name="Gonzalez J.B."/>
            <person name="Henrissat B."/>
            <person name="Kuo A."/>
            <person name="Liang C."/>
            <person name="Lipzen A."/>
            <person name="Lutzoni F."/>
            <person name="Magnuson J."/>
            <person name="Mondo S."/>
            <person name="Nolan M."/>
            <person name="Ohm R."/>
            <person name="Pangilinan J."/>
            <person name="Park H.-J."/>
            <person name="Ramirez L."/>
            <person name="Alfaro M."/>
            <person name="Sun H."/>
            <person name="Tritt A."/>
            <person name="Yoshinaga Y."/>
            <person name="Zwiers L.-H."/>
            <person name="Turgeon B.G."/>
            <person name="Goodwin S.B."/>
            <person name="Spatafora J.W."/>
            <person name="Crous P.W."/>
            <person name="Grigoriev I.V."/>
        </authorList>
    </citation>
    <scope>NUCLEOTIDE SEQUENCE</scope>
    <source>
        <strain evidence="2">CBS 342.82</strain>
    </source>
</reference>
<organism evidence="2">
    <name type="scientific">Dissoconium aciculare CBS 342.82</name>
    <dbReference type="NCBI Taxonomy" id="1314786"/>
    <lineage>
        <taxon>Eukaryota</taxon>
        <taxon>Fungi</taxon>
        <taxon>Dikarya</taxon>
        <taxon>Ascomycota</taxon>
        <taxon>Pezizomycotina</taxon>
        <taxon>Dothideomycetes</taxon>
        <taxon>Dothideomycetidae</taxon>
        <taxon>Mycosphaerellales</taxon>
        <taxon>Dissoconiaceae</taxon>
        <taxon>Dissoconium</taxon>
    </lineage>
</organism>
<gene>
    <name evidence="2" type="ORF">K489DRAFT_230300</name>
</gene>
<accession>A0A6J3M1W5</accession>
<evidence type="ECO:0000313" key="2">
    <source>
        <dbReference type="RefSeq" id="XP_033459046.1"/>
    </source>
</evidence>
<evidence type="ECO:0000313" key="1">
    <source>
        <dbReference type="Proteomes" id="UP000504637"/>
    </source>
</evidence>
<dbReference type="GeneID" id="54357609"/>
<protein>
    <submittedName>
        <fullName evidence="2">Uncharacterized protein</fullName>
    </submittedName>
</protein>
<proteinExistence type="predicted"/>
<dbReference type="RefSeq" id="XP_033459046.1">
    <property type="nucleotide sequence ID" value="XM_033599810.1"/>
</dbReference>
<reference evidence="2" key="3">
    <citation type="submission" date="2025-08" db="UniProtKB">
        <authorList>
            <consortium name="RefSeq"/>
        </authorList>
    </citation>
    <scope>IDENTIFICATION</scope>
    <source>
        <strain evidence="2">CBS 342.82</strain>
    </source>
</reference>
<name>A0A6J3M1W5_9PEZI</name>